<dbReference type="EMBL" id="BMAW01026475">
    <property type="protein sequence ID" value="GFT97542.1"/>
    <property type="molecule type" value="Genomic_DNA"/>
</dbReference>
<evidence type="ECO:0008006" key="4">
    <source>
        <dbReference type="Google" id="ProtNLM"/>
    </source>
</evidence>
<keyword evidence="1" id="KW-1133">Transmembrane helix</keyword>
<dbReference type="Proteomes" id="UP000887013">
    <property type="component" value="Unassembled WGS sequence"/>
</dbReference>
<keyword evidence="1" id="KW-0812">Transmembrane</keyword>
<evidence type="ECO:0000256" key="1">
    <source>
        <dbReference type="SAM" id="Phobius"/>
    </source>
</evidence>
<feature type="transmembrane region" description="Helical" evidence="1">
    <location>
        <begin position="71"/>
        <end position="90"/>
    </location>
</feature>
<accession>A0A8X6Q2X9</accession>
<gene>
    <name evidence="2" type="ORF">NPIL_49491</name>
</gene>
<dbReference type="AlphaFoldDB" id="A0A8X6Q2X9"/>
<name>A0A8X6Q2X9_NEPPI</name>
<evidence type="ECO:0000313" key="2">
    <source>
        <dbReference type="EMBL" id="GFT97542.1"/>
    </source>
</evidence>
<organism evidence="2 3">
    <name type="scientific">Nephila pilipes</name>
    <name type="common">Giant wood spider</name>
    <name type="synonym">Nephila maculata</name>
    <dbReference type="NCBI Taxonomy" id="299642"/>
    <lineage>
        <taxon>Eukaryota</taxon>
        <taxon>Metazoa</taxon>
        <taxon>Ecdysozoa</taxon>
        <taxon>Arthropoda</taxon>
        <taxon>Chelicerata</taxon>
        <taxon>Arachnida</taxon>
        <taxon>Araneae</taxon>
        <taxon>Araneomorphae</taxon>
        <taxon>Entelegynae</taxon>
        <taxon>Araneoidea</taxon>
        <taxon>Nephilidae</taxon>
        <taxon>Nephila</taxon>
    </lineage>
</organism>
<keyword evidence="1" id="KW-0472">Membrane</keyword>
<evidence type="ECO:0000313" key="3">
    <source>
        <dbReference type="Proteomes" id="UP000887013"/>
    </source>
</evidence>
<comment type="caution">
    <text evidence="2">The sequence shown here is derived from an EMBL/GenBank/DDBJ whole genome shotgun (WGS) entry which is preliminary data.</text>
</comment>
<sequence>MRSKPLFSDNPKSVALGYVKHFNGVEFNVSQFALLPFQVSSACEALSDSPFPLLSAEESGFCRAVFSSRPAVQLFLLVMTWTLVLFTLCVDF</sequence>
<keyword evidence="3" id="KW-1185">Reference proteome</keyword>
<proteinExistence type="predicted"/>
<reference evidence="2" key="1">
    <citation type="submission" date="2020-08" db="EMBL/GenBank/DDBJ databases">
        <title>Multicomponent nature underlies the extraordinary mechanical properties of spider dragline silk.</title>
        <authorList>
            <person name="Kono N."/>
            <person name="Nakamura H."/>
            <person name="Mori M."/>
            <person name="Yoshida Y."/>
            <person name="Ohtoshi R."/>
            <person name="Malay A.D."/>
            <person name="Moran D.A.P."/>
            <person name="Tomita M."/>
            <person name="Numata K."/>
            <person name="Arakawa K."/>
        </authorList>
    </citation>
    <scope>NUCLEOTIDE SEQUENCE</scope>
</reference>
<protein>
    <recommendedName>
        <fullName evidence="4">Transmembrane protein</fullName>
    </recommendedName>
</protein>